<comment type="similarity">
    <text evidence="1">Belongs to the leucine-binding protein family.</text>
</comment>
<dbReference type="PROSITE" id="PS51257">
    <property type="entry name" value="PROKAR_LIPOPROTEIN"/>
    <property type="match status" value="1"/>
</dbReference>
<dbReference type="EMBL" id="JALDAY010000006">
    <property type="protein sequence ID" value="MCI3273449.1"/>
    <property type="molecule type" value="Genomic_DNA"/>
</dbReference>
<reference evidence="6" key="1">
    <citation type="submission" date="2022-03" db="EMBL/GenBank/DDBJ databases">
        <title>Streptomyces 7R015 and 7R016 isolated from Barleria lupulina in Thailand.</title>
        <authorList>
            <person name="Kanchanasin P."/>
            <person name="Phongsopitanun W."/>
            <person name="Tanasupawat S."/>
        </authorList>
    </citation>
    <scope>NUCLEOTIDE SEQUENCE</scope>
    <source>
        <strain evidence="6">7R015</strain>
    </source>
</reference>
<evidence type="ECO:0000256" key="3">
    <source>
        <dbReference type="SAM" id="MobiDB-lite"/>
    </source>
</evidence>
<accession>A0ABS9Y915</accession>
<dbReference type="InterPro" id="IPR051010">
    <property type="entry name" value="BCAA_transport"/>
</dbReference>
<dbReference type="SUPFAM" id="SSF53822">
    <property type="entry name" value="Periplasmic binding protein-like I"/>
    <property type="match status" value="1"/>
</dbReference>
<dbReference type="RefSeq" id="WP_242766709.1">
    <property type="nucleotide sequence ID" value="NZ_JALDAY010000006.1"/>
</dbReference>
<sequence>MRRLLIGTVTLVVLLAGCSGHSDSGGDDVTDASGSPAAGSSARTSADFGTLKDVCGPGTAKPSTVQGVTDQQIRVGVLSDVGFTKVSDFPDAAQVFTSWCNDLGGINGRKLVPVTHDTGLLQVRQAVLDACRSDFALVGGGSALDGLGVKDRLKCLLPDFAAQSTQAVGSDLQALATGAGVGYFPYAGFYTWLIKDKYPDSARKVGIIAGDSPVSKTYSAQFKEAVGGLGGKVSYTDLYPAIGVSDWTPYAQTIKRKGVKGLTFIGDFVSLAKLEQALTNIGYAPDWIDANSNAYGPAFLQLAGSALADQHNYAELSATAPLESASASPATQEVIDLFKKYAPDKEVTYPVLRAFSAWLLFATSARDCATLTRKCVYDNAVKQKAWTGGGLQAPADLSKNDVPPKCYSIVESTTNGWKAADFHPDHGPYRCDASAYKYRGDYGKPATLADVGKSMADVT</sequence>
<evidence type="ECO:0000313" key="6">
    <source>
        <dbReference type="EMBL" id="MCI3273449.1"/>
    </source>
</evidence>
<dbReference type="InterPro" id="IPR028082">
    <property type="entry name" value="Peripla_BP_I"/>
</dbReference>
<dbReference type="PANTHER" id="PTHR30483">
    <property type="entry name" value="LEUCINE-SPECIFIC-BINDING PROTEIN"/>
    <property type="match status" value="1"/>
</dbReference>
<keyword evidence="2 4" id="KW-0732">Signal</keyword>
<feature type="region of interest" description="Disordered" evidence="3">
    <location>
        <begin position="21"/>
        <end position="44"/>
    </location>
</feature>
<feature type="domain" description="Leucine-binding protein" evidence="5">
    <location>
        <begin position="73"/>
        <end position="414"/>
    </location>
</feature>
<feature type="compositionally biased region" description="Low complexity" evidence="3">
    <location>
        <begin position="32"/>
        <end position="44"/>
    </location>
</feature>
<name>A0ABS9Y915_9ACTN</name>
<feature type="signal peptide" evidence="4">
    <location>
        <begin position="1"/>
        <end position="22"/>
    </location>
</feature>
<comment type="caution">
    <text evidence="6">The sequence shown here is derived from an EMBL/GenBank/DDBJ whole genome shotgun (WGS) entry which is preliminary data.</text>
</comment>
<proteinExistence type="inferred from homology"/>
<gene>
    <name evidence="6" type="ORF">MQP27_20335</name>
</gene>
<dbReference type="InterPro" id="IPR028081">
    <property type="entry name" value="Leu-bd"/>
</dbReference>
<keyword evidence="7" id="KW-1185">Reference proteome</keyword>
<dbReference type="Gene3D" id="3.40.50.2300">
    <property type="match status" value="2"/>
</dbReference>
<evidence type="ECO:0000313" key="7">
    <source>
        <dbReference type="Proteomes" id="UP001165269"/>
    </source>
</evidence>
<dbReference type="Pfam" id="PF13458">
    <property type="entry name" value="Peripla_BP_6"/>
    <property type="match status" value="1"/>
</dbReference>
<evidence type="ECO:0000256" key="2">
    <source>
        <dbReference type="ARBA" id="ARBA00022729"/>
    </source>
</evidence>
<evidence type="ECO:0000259" key="5">
    <source>
        <dbReference type="Pfam" id="PF13458"/>
    </source>
</evidence>
<organism evidence="6 7">
    <name type="scientific">Streptomyces cylindrosporus</name>
    <dbReference type="NCBI Taxonomy" id="2927583"/>
    <lineage>
        <taxon>Bacteria</taxon>
        <taxon>Bacillati</taxon>
        <taxon>Actinomycetota</taxon>
        <taxon>Actinomycetes</taxon>
        <taxon>Kitasatosporales</taxon>
        <taxon>Streptomycetaceae</taxon>
        <taxon>Streptomyces</taxon>
    </lineage>
</organism>
<protein>
    <submittedName>
        <fullName evidence="6">ABC transporter substrate-binding protein</fullName>
    </submittedName>
</protein>
<dbReference type="PANTHER" id="PTHR30483:SF6">
    <property type="entry name" value="PERIPLASMIC BINDING PROTEIN OF ABC TRANSPORTER FOR NATURAL AMINO ACIDS"/>
    <property type="match status" value="1"/>
</dbReference>
<dbReference type="Proteomes" id="UP001165269">
    <property type="component" value="Unassembled WGS sequence"/>
</dbReference>
<evidence type="ECO:0000256" key="1">
    <source>
        <dbReference type="ARBA" id="ARBA00010062"/>
    </source>
</evidence>
<feature type="chain" id="PRO_5046741091" evidence="4">
    <location>
        <begin position="23"/>
        <end position="459"/>
    </location>
</feature>
<evidence type="ECO:0000256" key="4">
    <source>
        <dbReference type="SAM" id="SignalP"/>
    </source>
</evidence>